<dbReference type="GO" id="GO:0004386">
    <property type="term" value="F:helicase activity"/>
    <property type="evidence" value="ECO:0007669"/>
    <property type="project" value="UniProtKB-KW"/>
</dbReference>
<accession>A0A2P4YK10</accession>
<evidence type="ECO:0000256" key="2">
    <source>
        <dbReference type="ARBA" id="ARBA00022806"/>
    </source>
</evidence>
<dbReference type="OrthoDB" id="5600252at2759"/>
<proteinExistence type="predicted"/>
<sequence length="564" mass="62855">MSVPERGFEFRRDLEHLVHHGVLSGRRDAQRLRFRPGVLTSLEPADIQLQQRTKKKLARALATLREDYGASLELSKEALAYTNSLEDALKFLALQHSSDELPPTLRALPTELLSVKDKEDGALLAEVNISVKVERVEHKKVERVEQKKEQQEKKDSIEAKQTQALSWTQQYVLNMAAREEEMARREAEVTPEARELEDLEKRYNEVVATLNRMKERKSRKKTKSGDKQKTRELNEQMQSIRRQLLARGWRDPMQQKAKDNKEATVKEEVVTTSEKCDSSNHVVEDADDELLCLALGVVDEEINQTEEKKANLILQVEAEQQIEKTNSIAEAKGDDGDDDGGLFGLLEEAEATVVSAEEIKKSAAVDTASLIAAQAAADLAASKGKKGKGGKNKKGRNLLKVQAAAAQAAQTQGAAATPWTGKSPRDHLEEYCRKNGFQKPQYKKLARAPGGGHLYSVVISSKTRGKYDVTVRDASDAAQGFDSISDAKDAVATSALFELASDLPLYRVLPPQYRDMWQLWIKKQQDNEAAAAASDRDKQDELLSEIFNTLPKEIAEKRAVVECG</sequence>
<dbReference type="Proteomes" id="UP000237271">
    <property type="component" value="Unassembled WGS sequence"/>
</dbReference>
<dbReference type="AlphaFoldDB" id="A0A2P4YK10"/>
<evidence type="ECO:0000313" key="5">
    <source>
        <dbReference type="EMBL" id="POM78079.1"/>
    </source>
</evidence>
<feature type="domain" description="ATP-dependent RNA helicase DHX29 DSRM-like" evidence="4">
    <location>
        <begin position="422"/>
        <end position="528"/>
    </location>
</feature>
<keyword evidence="1" id="KW-0378">Hydrolase</keyword>
<keyword evidence="2 5" id="KW-0347">Helicase</keyword>
<evidence type="ECO:0000256" key="1">
    <source>
        <dbReference type="ARBA" id="ARBA00022801"/>
    </source>
</evidence>
<name>A0A2P4YK10_9STRA</name>
<comment type="caution">
    <text evidence="5">The sequence shown here is derived from an EMBL/GenBank/DDBJ whole genome shotgun (WGS) entry which is preliminary data.</text>
</comment>
<dbReference type="InterPro" id="IPR056328">
    <property type="entry name" value="DSRM_DHX29"/>
</dbReference>
<evidence type="ECO:0000313" key="6">
    <source>
        <dbReference type="Proteomes" id="UP000237271"/>
    </source>
</evidence>
<keyword evidence="6" id="KW-1185">Reference proteome</keyword>
<protein>
    <submittedName>
        <fullName evidence="5">ATP-dependent RNA helicase</fullName>
    </submittedName>
</protein>
<feature type="region of interest" description="Disordered" evidence="3">
    <location>
        <begin position="211"/>
        <end position="232"/>
    </location>
</feature>
<dbReference type="GO" id="GO:0016787">
    <property type="term" value="F:hydrolase activity"/>
    <property type="evidence" value="ECO:0007669"/>
    <property type="project" value="UniProtKB-KW"/>
</dbReference>
<dbReference type="Pfam" id="PF24385">
    <property type="entry name" value="DSRM_DHX29"/>
    <property type="match status" value="1"/>
</dbReference>
<gene>
    <name evidence="5" type="ORF">PHPALM_4441</name>
</gene>
<evidence type="ECO:0000256" key="3">
    <source>
        <dbReference type="SAM" id="MobiDB-lite"/>
    </source>
</evidence>
<dbReference type="EMBL" id="NCKW01002172">
    <property type="protein sequence ID" value="POM78079.1"/>
    <property type="molecule type" value="Genomic_DNA"/>
</dbReference>
<keyword evidence="2 5" id="KW-0547">Nucleotide-binding</keyword>
<evidence type="ECO:0000259" key="4">
    <source>
        <dbReference type="Pfam" id="PF24385"/>
    </source>
</evidence>
<keyword evidence="2 5" id="KW-0067">ATP-binding</keyword>
<feature type="compositionally biased region" description="Basic and acidic residues" evidence="3">
    <location>
        <begin position="223"/>
        <end position="232"/>
    </location>
</feature>
<reference evidence="5 6" key="1">
    <citation type="journal article" date="2017" name="Genome Biol. Evol.">
        <title>Phytophthora megakarya and P. palmivora, closely related causal agents of cacao black pod rot, underwent increases in genome sizes and gene numbers by different mechanisms.</title>
        <authorList>
            <person name="Ali S.S."/>
            <person name="Shao J."/>
            <person name="Lary D.J."/>
            <person name="Kronmiller B."/>
            <person name="Shen D."/>
            <person name="Strem M.D."/>
            <person name="Amoako-Attah I."/>
            <person name="Akrofi A.Y."/>
            <person name="Begoude B.A."/>
            <person name="Ten Hoopen G.M."/>
            <person name="Coulibaly K."/>
            <person name="Kebe B.I."/>
            <person name="Melnick R.L."/>
            <person name="Guiltinan M.J."/>
            <person name="Tyler B.M."/>
            <person name="Meinhardt L.W."/>
            <person name="Bailey B.A."/>
        </authorList>
    </citation>
    <scope>NUCLEOTIDE SEQUENCE [LARGE SCALE GENOMIC DNA]</scope>
    <source>
        <strain evidence="6">sbr112.9</strain>
    </source>
</reference>
<organism evidence="5 6">
    <name type="scientific">Phytophthora palmivora</name>
    <dbReference type="NCBI Taxonomy" id="4796"/>
    <lineage>
        <taxon>Eukaryota</taxon>
        <taxon>Sar</taxon>
        <taxon>Stramenopiles</taxon>
        <taxon>Oomycota</taxon>
        <taxon>Peronosporomycetes</taxon>
        <taxon>Peronosporales</taxon>
        <taxon>Peronosporaceae</taxon>
        <taxon>Phytophthora</taxon>
    </lineage>
</organism>